<feature type="domain" description="Ubiquitin-like" evidence="2">
    <location>
        <begin position="802"/>
        <end position="874"/>
    </location>
</feature>
<keyword evidence="1" id="KW-0472">Membrane</keyword>
<evidence type="ECO:0000259" key="2">
    <source>
        <dbReference type="PROSITE" id="PS50053"/>
    </source>
</evidence>
<protein>
    <recommendedName>
        <fullName evidence="2">Ubiquitin-like domain-containing protein</fullName>
    </recommendedName>
</protein>
<dbReference type="Pfam" id="PF00240">
    <property type="entry name" value="ubiquitin"/>
    <property type="match status" value="1"/>
</dbReference>
<sequence length="874" mass="96479">MGNEACCQVFLLFTFALVGTLFPPSLLICSSAPVMGARGGALQLLQPPLTHAFSLFILLRFLIWLSPFQTRSFGLLQAMSTAVADEASAPLKIEFDSNVELTIHGAFLPTARLLQCDPAAHLSVSTLRKTIPARGGTAGGRSMTTSAVATEHHVAVTRRQYFTSKPNFNETLRFLVPGARVHCPTGKGSPAGVQKQMGLTTDTVEDEQGVEQRVLITLEDAQGEAYGQAVCPFMLHAPSRSARPVRLMLQPRNAHDKFDPLFKKDVAKLVKCGMDDFGFVTVSWDVSLSPHGGALITASPTSVNQPMFPVGLVLRATWLVPSHTYQRGTQYTTSVEFGGQDRFVFDGANPLFLTIQNATQLERAIIHCTIQNAMNHTNAHDVAVTLPIQPMASFAMERDVWWTTAVRTARGTDLGLLFASIRLVRQPLGGETPMCAEECCSLINDPAHQAQYAHVARDWGRPPPDVPPGAYQPIFWESDQHIIRATERRWKRDCIVEANPSMEHVRHLLDVIMGRAALDPGVARVLSVFFNQAGPGFSPRELRQFLVTCAFHVKTMTPLEAARFCFFALRCDMEQAITRDDVIFILEHALIGRTIEMPEMEVRRRVVDVFGDTTYVIFEDFMRYFIHNYAMWYAFGVPITVSEERSGRGSDVARSPKLQPTPTPALFKAEGPNAKTRAASATSTVNYNNSKAAATAVVGQAAATTATTKAAMPHDEGVWRTFIARVQHSNKAFSVTAHVNDTISDVMLMVQNSTGIRAACQEWRTGGAVLDPKCRLETTELGLGKSEAAAPEVIIIARDEVVRLVMVYKDKGFRWDVRLPATERVLKLRALVQQKTMIPLTRCVLQAHGSFLLDRHPLMHYNLQDGDVVTITQE</sequence>
<organism evidence="3 4">
    <name type="scientific">Trypanosoma rangeli SC58</name>
    <dbReference type="NCBI Taxonomy" id="429131"/>
    <lineage>
        <taxon>Eukaryota</taxon>
        <taxon>Discoba</taxon>
        <taxon>Euglenozoa</taxon>
        <taxon>Kinetoplastea</taxon>
        <taxon>Metakinetoplastina</taxon>
        <taxon>Trypanosomatida</taxon>
        <taxon>Trypanosomatidae</taxon>
        <taxon>Trypanosoma</taxon>
        <taxon>Herpetosoma</taxon>
    </lineage>
</organism>
<evidence type="ECO:0000256" key="1">
    <source>
        <dbReference type="SAM" id="Phobius"/>
    </source>
</evidence>
<dbReference type="Gene3D" id="3.10.20.90">
    <property type="entry name" value="Phosphatidylinositol 3-kinase Catalytic Subunit, Chain A, domain 1"/>
    <property type="match status" value="1"/>
</dbReference>
<reference evidence="3 4" key="1">
    <citation type="submission" date="2013-07" db="EMBL/GenBank/DDBJ databases">
        <authorList>
            <person name="Stoco P.H."/>
            <person name="Wagner G."/>
            <person name="Gerber A."/>
            <person name="Zaha A."/>
            <person name="Thompson C."/>
            <person name="Bartholomeu D.C."/>
            <person name="Luckemeyer D.D."/>
            <person name="Bahia D."/>
            <person name="Loreto E."/>
            <person name="Prestes E.B."/>
            <person name="Lima F.M."/>
            <person name="Rodrigues-Luiz G."/>
            <person name="Vallejo G.A."/>
            <person name="Filho J.F."/>
            <person name="Monteiro K.M."/>
            <person name="Tyler K.M."/>
            <person name="de Almeida L.G."/>
            <person name="Ortiz M.F."/>
            <person name="Siervo M.A."/>
            <person name="de Moraes M.H."/>
            <person name="Cunha O.L."/>
            <person name="Mendonca-Neto R."/>
            <person name="Silva R."/>
            <person name="Teixeira S.M."/>
            <person name="Murta S.M."/>
            <person name="Sincero T.C."/>
            <person name="Mendes T.A."/>
            <person name="Urmenyi T.P."/>
            <person name="Silva V.G."/>
            <person name="da Rocha W.D."/>
            <person name="Andersson B."/>
            <person name="Romanha A.J."/>
            <person name="Steindel M."/>
            <person name="de Vasconcelos A.T."/>
            <person name="Grisard E.C."/>
        </authorList>
    </citation>
    <scope>NUCLEOTIDE SEQUENCE [LARGE SCALE GENOMIC DNA]</scope>
    <source>
        <strain evidence="3 4">SC58</strain>
    </source>
</reference>
<keyword evidence="4" id="KW-1185">Reference proteome</keyword>
<dbReference type="AlphaFoldDB" id="A0A061J9V9"/>
<dbReference type="VEuPathDB" id="TriTrypDB:TRSC58_00565"/>
<dbReference type="CDD" id="cd17039">
    <property type="entry name" value="Ubl_ubiquitin_like"/>
    <property type="match status" value="1"/>
</dbReference>
<keyword evidence="1" id="KW-0812">Transmembrane</keyword>
<dbReference type="InterPro" id="IPR029071">
    <property type="entry name" value="Ubiquitin-like_domsf"/>
</dbReference>
<evidence type="ECO:0000313" key="4">
    <source>
        <dbReference type="Proteomes" id="UP000031737"/>
    </source>
</evidence>
<keyword evidence="1" id="KW-1133">Transmembrane helix</keyword>
<accession>A0A061J9V9</accession>
<feature type="transmembrane region" description="Helical" evidence="1">
    <location>
        <begin position="52"/>
        <end position="70"/>
    </location>
</feature>
<dbReference type="InterPro" id="IPR000626">
    <property type="entry name" value="Ubiquitin-like_dom"/>
</dbReference>
<dbReference type="SUPFAM" id="SSF54236">
    <property type="entry name" value="Ubiquitin-like"/>
    <property type="match status" value="1"/>
</dbReference>
<evidence type="ECO:0000313" key="3">
    <source>
        <dbReference type="EMBL" id="ESL11679.1"/>
    </source>
</evidence>
<gene>
    <name evidence="3" type="ORF">TRSC58_00565</name>
</gene>
<name>A0A061J9V9_TRYRA</name>
<dbReference type="Proteomes" id="UP000031737">
    <property type="component" value="Unassembled WGS sequence"/>
</dbReference>
<comment type="caution">
    <text evidence="3">The sequence shown here is derived from an EMBL/GenBank/DDBJ whole genome shotgun (WGS) entry which is preliminary data.</text>
</comment>
<dbReference type="OrthoDB" id="271618at2759"/>
<dbReference type="PROSITE" id="PS50053">
    <property type="entry name" value="UBIQUITIN_2"/>
    <property type="match status" value="1"/>
</dbReference>
<dbReference type="EMBL" id="AUPL01000565">
    <property type="protein sequence ID" value="ESL11679.1"/>
    <property type="molecule type" value="Genomic_DNA"/>
</dbReference>
<proteinExistence type="predicted"/>
<dbReference type="SMART" id="SM00213">
    <property type="entry name" value="UBQ"/>
    <property type="match status" value="1"/>
</dbReference>